<dbReference type="InterPro" id="IPR013207">
    <property type="entry name" value="LGFP"/>
</dbReference>
<name>A0ABU8DTZ7_9ACTN</name>
<dbReference type="EMBL" id="JBAPLU010000010">
    <property type="protein sequence ID" value="MEI4272307.1"/>
    <property type="molecule type" value="Genomic_DNA"/>
</dbReference>
<protein>
    <recommendedName>
        <fullName evidence="3">LGFP repeat-containing protein</fullName>
    </recommendedName>
</protein>
<reference evidence="1 2" key="1">
    <citation type="submission" date="2024-03" db="EMBL/GenBank/DDBJ databases">
        <title>Draft genome sequence of Klenkia sp. LSe6-5.</title>
        <authorList>
            <person name="Duangmal K."/>
            <person name="Chantavorakit T."/>
        </authorList>
    </citation>
    <scope>NUCLEOTIDE SEQUENCE [LARGE SCALE GENOMIC DNA]</scope>
    <source>
        <strain evidence="1 2">LSe6-5</strain>
    </source>
</reference>
<comment type="caution">
    <text evidence="1">The sequence shown here is derived from an EMBL/GenBank/DDBJ whole genome shotgun (WGS) entry which is preliminary data.</text>
</comment>
<dbReference type="Pfam" id="PF08310">
    <property type="entry name" value="LGFP"/>
    <property type="match status" value="11"/>
</dbReference>
<organism evidence="1 2">
    <name type="scientific">Klenkia sesuvii</name>
    <dbReference type="NCBI Taxonomy" id="3103137"/>
    <lineage>
        <taxon>Bacteria</taxon>
        <taxon>Bacillati</taxon>
        <taxon>Actinomycetota</taxon>
        <taxon>Actinomycetes</taxon>
        <taxon>Geodermatophilales</taxon>
        <taxon>Geodermatophilaceae</taxon>
        <taxon>Klenkia</taxon>
    </lineage>
</organism>
<evidence type="ECO:0000313" key="1">
    <source>
        <dbReference type="EMBL" id="MEI4272307.1"/>
    </source>
</evidence>
<evidence type="ECO:0000313" key="2">
    <source>
        <dbReference type="Proteomes" id="UP001361570"/>
    </source>
</evidence>
<sequence>MTGQRAQRWTSWVLGLVLVAGLAFGGFSAGRWTESADLSRFNPGNIISDGVFYDTSTMDVSDIQAFLAGRGSACAASNPLCMDNYRMDTYTRPADTRCPLPYTGATQETAASIVAKVARACGVNPQVLLVTLQKEQGLVTASNPTTGQYAKAVGFGCPDTAACDTTYNGLFNQLYSAARQFKNYQATPSRYGYVAGRTNFVQYNPNSACGGQSVYIENQATAGLYNYTPYTPNGAALAAGYGRGDSCSAYGNRNFFNYFTDWFGSTQSSGGSAVAQKYLDFGGASSYLGLATGDVDCEAANGGCRQQYVGGAIYWSPASGARVVRGGILQAWAGLGYEYGLLGYPVGDEAAIPGGYFSSFQGGAIYWSPSTGAHFVRGGIYAAWAARGYEAGALGWPTGDETPVPGGYFSAFQNGSIYWSPATGANAIGGDIYTAWGQMGYESGALGFPTSSVTPLGTGAFSMFQGGAIYWSPTGGAHALRGSTYSAWARQGYETGALGWPTSGQQAVGGGTRQDFTGGSIWASGAGGAHSVRGGTLTAWQAAGGTSGVLGFPVSDVGALANGSFQMFSGGAVYTSASTGSRILRGDIYGAWARQGYEGGPLGYPSSDVQDLPGGQRSDFSGGSILWSAATGAHRMGSVMTAAYDARGGSAGLGFPATDEFTTATGGRVVHLTNGNLYWSAATGAVNVPARAFAVYASLGYENGTLGYPTADAVDLPQGLGQVVAFQGGSVVVPASGPAYAVPKAVDAAWQRSGGASGPFGLPVANSFATTAGGGGVVQYFQGGTIYAGAATGGHGVRGETLSAWGRTGYEYGPLGMPTGDEVVLPGGTYAPFQGGAVYWSPGGGAHAIRGTIYSAWASNGYETGRLGYPTSDQYSVPGGVRMDFEGGTITQASDGRTTVTVR</sequence>
<dbReference type="Proteomes" id="UP001361570">
    <property type="component" value="Unassembled WGS sequence"/>
</dbReference>
<gene>
    <name evidence="1" type="ORF">TEK04_11300</name>
</gene>
<proteinExistence type="predicted"/>
<dbReference type="RefSeq" id="WP_336404445.1">
    <property type="nucleotide sequence ID" value="NZ_JBAPLU010000010.1"/>
</dbReference>
<keyword evidence="2" id="KW-1185">Reference proteome</keyword>
<accession>A0ABU8DTZ7</accession>
<evidence type="ECO:0008006" key="3">
    <source>
        <dbReference type="Google" id="ProtNLM"/>
    </source>
</evidence>